<name>F8C2C0_THEGP</name>
<reference evidence="5 6" key="1">
    <citation type="journal article" date="2013" name="Genome Announc.">
        <title>Complete genome sequence of the hyperthermophilic sulfate-reducing bacterium Thermodesulfobacterium geofontis OPF15T.</title>
        <authorList>
            <person name="Elkins J.G."/>
            <person name="Hamilton-Brehm S.D."/>
            <person name="Lucas S."/>
            <person name="Han J."/>
            <person name="Lapidus A."/>
            <person name="Cheng J.F."/>
            <person name="Goodwin L.A."/>
            <person name="Pitluck S."/>
            <person name="Peters L."/>
            <person name="Mikhailova N."/>
            <person name="Davenport K.W."/>
            <person name="Detter J.C."/>
            <person name="Han C.S."/>
            <person name="Tapia R."/>
            <person name="Land M.L."/>
            <person name="Hauser L."/>
            <person name="Kyrpides N.C."/>
            <person name="Ivanova N.N."/>
            <person name="Pagani I."/>
            <person name="Bruce D."/>
            <person name="Woyke T."/>
            <person name="Cottingham R.W."/>
        </authorList>
    </citation>
    <scope>NUCLEOTIDE SEQUENCE [LARGE SCALE GENOMIC DNA]</scope>
    <source>
        <strain evidence="5 6">OPF15</strain>
    </source>
</reference>
<dbReference type="InterPro" id="IPR020841">
    <property type="entry name" value="PKS_Beta-ketoAc_synthase_dom"/>
</dbReference>
<dbReference type="AlphaFoldDB" id="F8C2C0"/>
<sequence length="420" mass="45823">MNVKRVVVTGMEVITPLGIGLKSCWDNLKNGVSGIKKISFFDPKNHKCQIAGECRDFKAEDFLDPKFIRRYDRMFHLFVSVTLLTAENWNFKKDLVKNPFRFSVIGASALGAPSTFEEIILQYLNFGPKKVSPMAVINLSANTAAGEVARIFNAKGPQYFLQEACSAGTKALGLAYELIKNDVIDIAFVIGADSGIRPAVMASLENLGAIVDAKWNETPEKASRPFDKLRSGFVPAEGSGCVILESLENALNNGRTPLAEIIGFGATCDAYHPTAPEPSTQSIIECIKMALKSAKIKPEAIDYINAHGTGTLLNDVAETKAIKEVFGEYAYKIPISANKSMIGHTWGAAGIIETIFSIKTILEETIPPTINLEYPDPECDLYYVPQKAIKKKVKTVLKNSFGFGGINACLILKAWEGGEK</sequence>
<evidence type="ECO:0000313" key="6">
    <source>
        <dbReference type="Proteomes" id="UP000006583"/>
    </source>
</evidence>
<dbReference type="Pfam" id="PF00109">
    <property type="entry name" value="ketoacyl-synt"/>
    <property type="match status" value="1"/>
</dbReference>
<gene>
    <name evidence="5" type="ordered locus">TOPB45_1299</name>
</gene>
<evidence type="ECO:0000256" key="2">
    <source>
        <dbReference type="ARBA" id="ARBA00022679"/>
    </source>
</evidence>
<keyword evidence="2 3" id="KW-0808">Transferase</keyword>
<feature type="domain" description="Ketosynthase family 3 (KS3)" evidence="4">
    <location>
        <begin position="3"/>
        <end position="414"/>
    </location>
</feature>
<dbReference type="KEGG" id="top:TOPB45_1299"/>
<dbReference type="GO" id="GO:0004315">
    <property type="term" value="F:3-oxoacyl-[acyl-carrier-protein] synthase activity"/>
    <property type="evidence" value="ECO:0007669"/>
    <property type="project" value="UniProtKB-EC"/>
</dbReference>
<evidence type="ECO:0000256" key="3">
    <source>
        <dbReference type="RuleBase" id="RU003694"/>
    </source>
</evidence>
<dbReference type="InterPro" id="IPR014030">
    <property type="entry name" value="Ketoacyl_synth_N"/>
</dbReference>
<dbReference type="GO" id="GO:0006633">
    <property type="term" value="P:fatty acid biosynthetic process"/>
    <property type="evidence" value="ECO:0007669"/>
    <property type="project" value="InterPro"/>
</dbReference>
<dbReference type="Proteomes" id="UP000006583">
    <property type="component" value="Chromosome"/>
</dbReference>
<evidence type="ECO:0000313" key="5">
    <source>
        <dbReference type="EMBL" id="AEH23380.1"/>
    </source>
</evidence>
<dbReference type="Pfam" id="PF02801">
    <property type="entry name" value="Ketoacyl-synt_C"/>
    <property type="match status" value="1"/>
</dbReference>
<evidence type="ECO:0000256" key="1">
    <source>
        <dbReference type="ARBA" id="ARBA00008467"/>
    </source>
</evidence>
<dbReference type="SMART" id="SM00825">
    <property type="entry name" value="PKS_KS"/>
    <property type="match status" value="1"/>
</dbReference>
<dbReference type="STRING" id="795359.TOPB45_1299"/>
<protein>
    <submittedName>
        <fullName evidence="5">Beta-ketoacyl-acyl-carrier-protein synthase II</fullName>
        <ecNumber evidence="5">2.3.1.179</ecNumber>
    </submittedName>
</protein>
<comment type="similarity">
    <text evidence="1 3">Belongs to the thiolase-like superfamily. Beta-ketoacyl-ACP synthases family.</text>
</comment>
<dbReference type="Gene3D" id="3.40.47.10">
    <property type="match status" value="1"/>
</dbReference>
<organism evidence="5 6">
    <name type="scientific">Thermodesulfobacterium geofontis (strain OPF15)</name>
    <dbReference type="NCBI Taxonomy" id="795359"/>
    <lineage>
        <taxon>Bacteria</taxon>
        <taxon>Pseudomonadati</taxon>
        <taxon>Thermodesulfobacteriota</taxon>
        <taxon>Thermodesulfobacteria</taxon>
        <taxon>Thermodesulfobacteriales</taxon>
        <taxon>Thermodesulfobacteriaceae</taxon>
        <taxon>Thermodesulfobacterium</taxon>
    </lineage>
</organism>
<dbReference type="InterPro" id="IPR000794">
    <property type="entry name" value="Beta-ketoacyl_synthase"/>
</dbReference>
<dbReference type="eggNOG" id="COG0304">
    <property type="taxonomic scope" value="Bacteria"/>
</dbReference>
<dbReference type="CDD" id="cd00834">
    <property type="entry name" value="KAS_I_II"/>
    <property type="match status" value="1"/>
</dbReference>
<evidence type="ECO:0000259" key="4">
    <source>
        <dbReference type="PROSITE" id="PS52004"/>
    </source>
</evidence>
<dbReference type="EC" id="2.3.1.179" evidence="5"/>
<dbReference type="PATRIC" id="fig|795359.3.peg.1320"/>
<keyword evidence="5" id="KW-0012">Acyltransferase</keyword>
<dbReference type="HOGENOM" id="CLU_000022_69_2_0"/>
<dbReference type="PANTHER" id="PTHR11712">
    <property type="entry name" value="POLYKETIDE SYNTHASE-RELATED"/>
    <property type="match status" value="1"/>
</dbReference>
<accession>F8C2C0</accession>
<dbReference type="PANTHER" id="PTHR11712:SF336">
    <property type="entry name" value="3-OXOACYL-[ACYL-CARRIER-PROTEIN] SYNTHASE, MITOCHONDRIAL"/>
    <property type="match status" value="1"/>
</dbReference>
<dbReference type="InterPro" id="IPR014031">
    <property type="entry name" value="Ketoacyl_synth_C"/>
</dbReference>
<dbReference type="PROSITE" id="PS00606">
    <property type="entry name" value="KS3_1"/>
    <property type="match status" value="1"/>
</dbReference>
<dbReference type="OrthoDB" id="9808669at2"/>
<keyword evidence="6" id="KW-1185">Reference proteome</keyword>
<dbReference type="NCBIfam" id="NF005589">
    <property type="entry name" value="PRK07314.1"/>
    <property type="match status" value="1"/>
</dbReference>
<dbReference type="PROSITE" id="PS52004">
    <property type="entry name" value="KS3_2"/>
    <property type="match status" value="1"/>
</dbReference>
<proteinExistence type="inferred from homology"/>
<dbReference type="EMBL" id="CP002829">
    <property type="protein sequence ID" value="AEH23380.1"/>
    <property type="molecule type" value="Genomic_DNA"/>
</dbReference>
<dbReference type="SUPFAM" id="SSF53901">
    <property type="entry name" value="Thiolase-like"/>
    <property type="match status" value="2"/>
</dbReference>
<dbReference type="InterPro" id="IPR016039">
    <property type="entry name" value="Thiolase-like"/>
</dbReference>
<dbReference type="InterPro" id="IPR018201">
    <property type="entry name" value="Ketoacyl_synth_AS"/>
</dbReference>